<feature type="binding site" description="M2 metal binding site" evidence="13">
    <location>
        <position position="138"/>
    </location>
    <ligand>
        <name>Fe(2+)</name>
        <dbReference type="ChEBI" id="CHEBI:29033"/>
    </ligand>
</feature>
<dbReference type="OrthoDB" id="9787346at2"/>
<keyword evidence="7 13" id="KW-0862">Zinc</keyword>
<evidence type="ECO:0000313" key="14">
    <source>
        <dbReference type="EMBL" id="QCB28155.1"/>
    </source>
</evidence>
<dbReference type="NCBIfam" id="NF003243">
    <property type="entry name" value="PRK04201.1"/>
    <property type="match status" value="1"/>
</dbReference>
<evidence type="ECO:0000256" key="1">
    <source>
        <dbReference type="ARBA" id="ARBA00004651"/>
    </source>
</evidence>
<comment type="catalytic activity">
    <reaction evidence="13">
        <text>Zn(2+)(in) = Zn(2+)(out)</text>
        <dbReference type="Rhea" id="RHEA:29351"/>
        <dbReference type="ChEBI" id="CHEBI:29105"/>
    </reaction>
</comment>
<dbReference type="GO" id="GO:0005886">
    <property type="term" value="C:plasma membrane"/>
    <property type="evidence" value="ECO:0007669"/>
    <property type="project" value="UniProtKB-SubCell"/>
</dbReference>
<evidence type="ECO:0000256" key="4">
    <source>
        <dbReference type="ARBA" id="ARBA00022475"/>
    </source>
</evidence>
<dbReference type="EMBL" id="CP039247">
    <property type="protein sequence ID" value="QCB28155.1"/>
    <property type="molecule type" value="Genomic_DNA"/>
</dbReference>
<gene>
    <name evidence="13 14" type="primary">zupT</name>
    <name evidence="14" type="ORF">CENDO_04325</name>
</gene>
<evidence type="ECO:0000256" key="10">
    <source>
        <dbReference type="ARBA" id="ARBA00023004"/>
    </source>
</evidence>
<accession>A0A4P7QET6</accession>
<keyword evidence="10" id="KW-0408">Iron</keyword>
<proteinExistence type="inferred from homology"/>
<dbReference type="KEGG" id="cee:CENDO_04325"/>
<dbReference type="PANTHER" id="PTHR11040:SF205">
    <property type="entry name" value="ZINC TRANSPORTER ZUPT"/>
    <property type="match status" value="1"/>
</dbReference>
<feature type="transmembrane region" description="Helical" evidence="13">
    <location>
        <begin position="39"/>
        <end position="60"/>
    </location>
</feature>
<evidence type="ECO:0000256" key="9">
    <source>
        <dbReference type="ARBA" id="ARBA00022989"/>
    </source>
</evidence>
<feature type="binding site" description="M2 metal binding site" evidence="13">
    <location>
        <position position="196"/>
    </location>
    <ligand>
        <name>Fe(2+)</name>
        <dbReference type="ChEBI" id="CHEBI:29033"/>
    </ligand>
</feature>
<dbReference type="Proteomes" id="UP000296352">
    <property type="component" value="Chromosome"/>
</dbReference>
<evidence type="ECO:0000256" key="3">
    <source>
        <dbReference type="ARBA" id="ARBA00022448"/>
    </source>
</evidence>
<keyword evidence="4 13" id="KW-1003">Cell membrane</keyword>
<feature type="binding site" description="M2 metal binding site" evidence="13">
    <location>
        <position position="135"/>
    </location>
    <ligand>
        <name>Fe(2+)</name>
        <dbReference type="ChEBI" id="CHEBI:29033"/>
    </ligand>
</feature>
<evidence type="ECO:0000256" key="11">
    <source>
        <dbReference type="ARBA" id="ARBA00023065"/>
    </source>
</evidence>
<evidence type="ECO:0000256" key="6">
    <source>
        <dbReference type="ARBA" id="ARBA00022723"/>
    </source>
</evidence>
<name>A0A4P7QET6_9CORY</name>
<keyword evidence="12 13" id="KW-0472">Membrane</keyword>
<dbReference type="PANTHER" id="PTHR11040">
    <property type="entry name" value="ZINC/IRON TRANSPORTER"/>
    <property type="match status" value="1"/>
</dbReference>
<keyword evidence="8 13" id="KW-0864">Zinc transport</keyword>
<keyword evidence="15" id="KW-1185">Reference proteome</keyword>
<dbReference type="HAMAP" id="MF_00548">
    <property type="entry name" value="ZupT"/>
    <property type="match status" value="1"/>
</dbReference>
<evidence type="ECO:0000313" key="15">
    <source>
        <dbReference type="Proteomes" id="UP000296352"/>
    </source>
</evidence>
<comment type="similarity">
    <text evidence="2 13">Belongs to the ZIP transporter (TC 2.A.5) family. ZupT subfamily.</text>
</comment>
<feature type="binding site" description="M2 metal binding site" evidence="13">
    <location>
        <position position="164"/>
    </location>
    <ligand>
        <name>Fe(2+)</name>
        <dbReference type="ChEBI" id="CHEBI:29033"/>
    </ligand>
</feature>
<feature type="transmembrane region" description="Helical" evidence="13">
    <location>
        <begin position="120"/>
        <end position="137"/>
    </location>
</feature>
<protein>
    <recommendedName>
        <fullName evidence="13">Zinc transporter ZupT</fullName>
    </recommendedName>
</protein>
<keyword evidence="3 13" id="KW-0813">Transport</keyword>
<feature type="binding site" description="M2 metal binding site" evidence="13">
    <location>
        <position position="167"/>
    </location>
    <ligand>
        <name>Fe(2+)</name>
        <dbReference type="ChEBI" id="CHEBI:29033"/>
    </ligand>
</feature>
<organism evidence="14 15">
    <name type="scientific">Corynebacterium endometrii</name>
    <dbReference type="NCBI Taxonomy" id="2488819"/>
    <lineage>
        <taxon>Bacteria</taxon>
        <taxon>Bacillati</taxon>
        <taxon>Actinomycetota</taxon>
        <taxon>Actinomycetes</taxon>
        <taxon>Mycobacteriales</taxon>
        <taxon>Corynebacteriaceae</taxon>
        <taxon>Corynebacterium</taxon>
    </lineage>
</organism>
<evidence type="ECO:0000256" key="8">
    <source>
        <dbReference type="ARBA" id="ARBA00022906"/>
    </source>
</evidence>
<comment type="function">
    <text evidence="13">Mediates zinc uptake. May also transport other divalent cations.</text>
</comment>
<dbReference type="InterPro" id="IPR023498">
    <property type="entry name" value="Zn_transptr_ZupT"/>
</dbReference>
<dbReference type="GO" id="GO:0005385">
    <property type="term" value="F:zinc ion transmembrane transporter activity"/>
    <property type="evidence" value="ECO:0007669"/>
    <property type="project" value="UniProtKB-UniRule"/>
</dbReference>
<feature type="transmembrane region" description="Helical" evidence="13">
    <location>
        <begin position="80"/>
        <end position="99"/>
    </location>
</feature>
<dbReference type="RefSeq" id="WP_136140933.1">
    <property type="nucleotide sequence ID" value="NZ_CP039247.1"/>
</dbReference>
<keyword evidence="9 13" id="KW-1133">Transmembrane helix</keyword>
<dbReference type="Pfam" id="PF02535">
    <property type="entry name" value="Zip"/>
    <property type="match status" value="1"/>
</dbReference>
<feature type="binding site" description="M1 metal binding site" evidence="13">
    <location>
        <position position="163"/>
    </location>
    <ligand>
        <name>Zn(2+)</name>
        <dbReference type="ChEBI" id="CHEBI:29105"/>
    </ligand>
</feature>
<sequence>MDYELSTVAFALGLTLFAGLSTAIGGAIAVGRRAPGPKFLAASLGLSAGVMLYVSFMEILPEAANHFGEVYDSEMRSMGAAVTAFFGGVAVIAIIDRLVPEEINPHEPSTTDEEARRRRLMKAGVFTAAALAVHNFPEGFATFVSGLEDLSIAIPIAVAIAIHNIPEGIAVAVPLREALGSRKKAFWWATLSGLAEPLGAVIGFLILMPLLGPMTMGVALAGVAGIMVFISLDELLPTAEEFGEHHSAIYGMIGGMAVMAFSLVLFM</sequence>
<reference evidence="14 15" key="1">
    <citation type="submission" date="2019-04" db="EMBL/GenBank/DDBJ databases">
        <title>Corynebacterium endometrii sp. nov., isolated from the uterus of a cow with endometritis.</title>
        <authorList>
            <person name="Ballas P."/>
            <person name="Ruckert C."/>
            <person name="Wagener K."/>
            <person name="Drillich M."/>
            <person name="Kaempfer P."/>
            <person name="Busse H.-J."/>
            <person name="Ehling-Schulz M."/>
        </authorList>
    </citation>
    <scope>NUCLEOTIDE SEQUENCE [LARGE SCALE GENOMIC DNA]</scope>
    <source>
        <strain evidence="14 15">LMM-1653</strain>
    </source>
</reference>
<feature type="transmembrane region" description="Helical" evidence="13">
    <location>
        <begin position="248"/>
        <end position="266"/>
    </location>
</feature>
<dbReference type="AlphaFoldDB" id="A0A4P7QET6"/>
<feature type="binding site" description="M1 metal binding site" evidence="13">
    <location>
        <position position="167"/>
    </location>
    <ligand>
        <name>Zn(2+)</name>
        <dbReference type="ChEBI" id="CHEBI:29105"/>
    </ligand>
</feature>
<evidence type="ECO:0000256" key="2">
    <source>
        <dbReference type="ARBA" id="ARBA00009703"/>
    </source>
</evidence>
<evidence type="ECO:0000256" key="13">
    <source>
        <dbReference type="HAMAP-Rule" id="MF_00548"/>
    </source>
</evidence>
<evidence type="ECO:0000256" key="5">
    <source>
        <dbReference type="ARBA" id="ARBA00022692"/>
    </source>
</evidence>
<evidence type="ECO:0000256" key="12">
    <source>
        <dbReference type="ARBA" id="ARBA00023136"/>
    </source>
</evidence>
<feature type="binding site" description="M1 metal binding site" evidence="13">
    <location>
        <position position="138"/>
    </location>
    <ligand>
        <name>Zn(2+)</name>
        <dbReference type="ChEBI" id="CHEBI:29105"/>
    </ligand>
</feature>
<feature type="transmembrane region" description="Helical" evidence="13">
    <location>
        <begin position="185"/>
        <end position="208"/>
    </location>
</feature>
<evidence type="ECO:0000256" key="7">
    <source>
        <dbReference type="ARBA" id="ARBA00022833"/>
    </source>
</evidence>
<keyword evidence="6" id="KW-0479">Metal-binding</keyword>
<comment type="subcellular location">
    <subcellularLocation>
        <location evidence="1 13">Cell membrane</location>
        <topology evidence="1 13">Multi-pass membrane protein</topology>
    </subcellularLocation>
</comment>
<dbReference type="GO" id="GO:0046872">
    <property type="term" value="F:metal ion binding"/>
    <property type="evidence" value="ECO:0007669"/>
    <property type="project" value="UniProtKB-KW"/>
</dbReference>
<feature type="transmembrane region" description="Helical" evidence="13">
    <location>
        <begin position="6"/>
        <end position="30"/>
    </location>
</feature>
<keyword evidence="11 13" id="KW-0406">Ion transport</keyword>
<dbReference type="InterPro" id="IPR003689">
    <property type="entry name" value="ZIP"/>
</dbReference>
<keyword evidence="5 13" id="KW-0812">Transmembrane</keyword>
<feature type="transmembrane region" description="Helical" evidence="13">
    <location>
        <begin position="214"/>
        <end position="236"/>
    </location>
</feature>